<dbReference type="InterPro" id="IPR033308">
    <property type="entry name" value="PGAP5/Cdc1/Ted1"/>
</dbReference>
<evidence type="ECO:0000256" key="5">
    <source>
        <dbReference type="SAM" id="Phobius"/>
    </source>
</evidence>
<dbReference type="PANTHER" id="PTHR13315">
    <property type="entry name" value="METALLO PHOSPHOESTERASE RELATED"/>
    <property type="match status" value="1"/>
</dbReference>
<dbReference type="GO" id="GO:0006506">
    <property type="term" value="P:GPI anchor biosynthetic process"/>
    <property type="evidence" value="ECO:0007669"/>
    <property type="project" value="InterPro"/>
</dbReference>
<dbReference type="InterPro" id="IPR004843">
    <property type="entry name" value="Calcineurin-like_PHP"/>
</dbReference>
<evidence type="ECO:0000256" key="4">
    <source>
        <dbReference type="ARBA" id="ARBA00023136"/>
    </source>
</evidence>
<sequence>MSSVSPVHSLYRPRSTPIAMVSTRNHSFLAKLRAYFYRGGERKEWKSTLFSVRRLVEAAWIVVLWWGERRVFRSAIEACQWDQWEDWPEGAMPHRVVLIADPQLVDPHTYPRRGPLLSATIFYTDQYMSRSYETIQERLSPSTTVFLGDLFDGGREWTHEQSSLYAQNHHLHEDLIPITEDPRGARDWKDYDDSYWMGEYRRFLKIFPSWPYRRTVKTLPGNHDLGMGNGIREGVKDRFRTYFGETSGVLEAGNHTIILIDSVSLSNDNNPKIYLPARDFLDSLPDLLTTPPSSALFPHIIEEAANPLPSPPEQSPVPQNPTILLTHVPLYRPADTPCGPHRESKDPILIHAGYQYQNVLQPTLSSELLQKTNAKYVFSGDDHDYCEVEHAGNIKEVTVKSFSWAMGVRRPGFYMASLYTGNASPDAESVQGRLCLLPDQWGVFSAYTFMLLVTILAAVFDFWRRRRAALNYRGNVLPISKGLGGSSIASVYGQPNGKNSSWRHDEDGDFKYSKRKQYSTGWKAWVVYTVREVLSVAAVVFVWYAWLIWRW</sequence>
<reference evidence="7 8" key="1">
    <citation type="submission" date="2017-04" db="EMBL/GenBank/DDBJ databases">
        <title>Draft genome sequence of Tuber borchii Vittad., a whitish edible truffle.</title>
        <authorList>
            <consortium name="DOE Joint Genome Institute"/>
            <person name="Murat C."/>
            <person name="Kuo A."/>
            <person name="Barry K.W."/>
            <person name="Clum A."/>
            <person name="Dockter R.B."/>
            <person name="Fauchery L."/>
            <person name="Iotti M."/>
            <person name="Kohler A."/>
            <person name="Labutti K."/>
            <person name="Lindquist E.A."/>
            <person name="Lipzen A."/>
            <person name="Ohm R.A."/>
            <person name="Wang M."/>
            <person name="Grigoriev I.V."/>
            <person name="Zambonelli A."/>
            <person name="Martin F.M."/>
        </authorList>
    </citation>
    <scope>NUCLEOTIDE SEQUENCE [LARGE SCALE GENOMIC DNA]</scope>
    <source>
        <strain evidence="7 8">Tbo3840</strain>
    </source>
</reference>
<feature type="transmembrane region" description="Helical" evidence="5">
    <location>
        <begin position="525"/>
        <end position="549"/>
    </location>
</feature>
<evidence type="ECO:0000313" key="7">
    <source>
        <dbReference type="EMBL" id="PUU78019.1"/>
    </source>
</evidence>
<gene>
    <name evidence="7" type="ORF">B9Z19DRAFT_984470</name>
</gene>
<protein>
    <submittedName>
        <fullName evidence="7">Metallo-dependent phosphatase-like protein</fullName>
    </submittedName>
</protein>
<feature type="transmembrane region" description="Helical" evidence="5">
    <location>
        <begin position="441"/>
        <end position="463"/>
    </location>
</feature>
<evidence type="ECO:0000256" key="2">
    <source>
        <dbReference type="ARBA" id="ARBA00022692"/>
    </source>
</evidence>
<comment type="caution">
    <text evidence="7">The sequence shown here is derived from an EMBL/GenBank/DDBJ whole genome shotgun (WGS) entry which is preliminary data.</text>
</comment>
<dbReference type="Pfam" id="PF00149">
    <property type="entry name" value="Metallophos"/>
    <property type="match status" value="1"/>
</dbReference>
<evidence type="ECO:0000259" key="6">
    <source>
        <dbReference type="Pfam" id="PF00149"/>
    </source>
</evidence>
<keyword evidence="3 5" id="KW-1133">Transmembrane helix</keyword>
<accession>A0A2T6ZRA3</accession>
<dbReference type="STRING" id="42251.A0A2T6ZRA3"/>
<dbReference type="GO" id="GO:0016020">
    <property type="term" value="C:membrane"/>
    <property type="evidence" value="ECO:0007669"/>
    <property type="project" value="UniProtKB-SubCell"/>
</dbReference>
<dbReference type="SUPFAM" id="SSF56300">
    <property type="entry name" value="Metallo-dependent phosphatases"/>
    <property type="match status" value="1"/>
</dbReference>
<feature type="domain" description="Calcineurin-like phosphoesterase" evidence="6">
    <location>
        <begin position="95"/>
        <end position="385"/>
    </location>
</feature>
<dbReference type="GO" id="GO:0005783">
    <property type="term" value="C:endoplasmic reticulum"/>
    <property type="evidence" value="ECO:0007669"/>
    <property type="project" value="TreeGrafter"/>
</dbReference>
<dbReference type="EMBL" id="NESQ01000131">
    <property type="protein sequence ID" value="PUU78019.1"/>
    <property type="molecule type" value="Genomic_DNA"/>
</dbReference>
<dbReference type="PANTHER" id="PTHR13315:SF4">
    <property type="entry name" value="METALLOPHOSPHOESTERASE, ISOFORM E"/>
    <property type="match status" value="1"/>
</dbReference>
<keyword evidence="2 5" id="KW-0812">Transmembrane</keyword>
<dbReference type="OrthoDB" id="5977743at2759"/>
<proteinExistence type="predicted"/>
<evidence type="ECO:0000256" key="3">
    <source>
        <dbReference type="ARBA" id="ARBA00022989"/>
    </source>
</evidence>
<evidence type="ECO:0000256" key="1">
    <source>
        <dbReference type="ARBA" id="ARBA00004141"/>
    </source>
</evidence>
<organism evidence="7 8">
    <name type="scientific">Tuber borchii</name>
    <name type="common">White truffle</name>
    <dbReference type="NCBI Taxonomy" id="42251"/>
    <lineage>
        <taxon>Eukaryota</taxon>
        <taxon>Fungi</taxon>
        <taxon>Dikarya</taxon>
        <taxon>Ascomycota</taxon>
        <taxon>Pezizomycotina</taxon>
        <taxon>Pezizomycetes</taxon>
        <taxon>Pezizales</taxon>
        <taxon>Tuberaceae</taxon>
        <taxon>Tuber</taxon>
    </lineage>
</organism>
<keyword evidence="4 5" id="KW-0472">Membrane</keyword>
<dbReference type="InterPro" id="IPR029052">
    <property type="entry name" value="Metallo-depent_PP-like"/>
</dbReference>
<comment type="subcellular location">
    <subcellularLocation>
        <location evidence="1">Membrane</location>
        <topology evidence="1">Multi-pass membrane protein</topology>
    </subcellularLocation>
</comment>
<dbReference type="AlphaFoldDB" id="A0A2T6ZRA3"/>
<dbReference type="Proteomes" id="UP000244722">
    <property type="component" value="Unassembled WGS sequence"/>
</dbReference>
<dbReference type="Gene3D" id="3.60.21.10">
    <property type="match status" value="1"/>
</dbReference>
<name>A0A2T6ZRA3_TUBBO</name>
<keyword evidence="8" id="KW-1185">Reference proteome</keyword>
<dbReference type="GO" id="GO:0016787">
    <property type="term" value="F:hydrolase activity"/>
    <property type="evidence" value="ECO:0007669"/>
    <property type="project" value="InterPro"/>
</dbReference>
<evidence type="ECO:0000313" key="8">
    <source>
        <dbReference type="Proteomes" id="UP000244722"/>
    </source>
</evidence>